<dbReference type="STRING" id="1423735.FC15_GL000664"/>
<organism evidence="2 3">
    <name type="scientific">Lapidilactobacillus concavus DSM 17758</name>
    <dbReference type="NCBI Taxonomy" id="1423735"/>
    <lineage>
        <taxon>Bacteria</taxon>
        <taxon>Bacillati</taxon>
        <taxon>Bacillota</taxon>
        <taxon>Bacilli</taxon>
        <taxon>Lactobacillales</taxon>
        <taxon>Lactobacillaceae</taxon>
        <taxon>Lapidilactobacillus</taxon>
    </lineage>
</organism>
<comment type="caution">
    <text evidence="2">The sequence shown here is derived from an EMBL/GenBank/DDBJ whole genome shotgun (WGS) entry which is preliminary data.</text>
</comment>
<feature type="transmembrane region" description="Helical" evidence="1">
    <location>
        <begin position="15"/>
        <end position="48"/>
    </location>
</feature>
<keyword evidence="1" id="KW-0472">Membrane</keyword>
<keyword evidence="1" id="KW-1133">Transmembrane helix</keyword>
<dbReference type="Gene3D" id="3.90.1720.10">
    <property type="entry name" value="endopeptidase domain like (from Nostoc punctiforme)"/>
    <property type="match status" value="1"/>
</dbReference>
<feature type="transmembrane region" description="Helical" evidence="1">
    <location>
        <begin position="85"/>
        <end position="105"/>
    </location>
</feature>
<dbReference type="EMBL" id="AZFX01000089">
    <property type="protein sequence ID" value="KRM08369.1"/>
    <property type="molecule type" value="Genomic_DNA"/>
</dbReference>
<keyword evidence="3" id="KW-1185">Reference proteome</keyword>
<evidence type="ECO:0000313" key="2">
    <source>
        <dbReference type="EMBL" id="KRM08369.1"/>
    </source>
</evidence>
<accession>A0A0R1VRG7</accession>
<dbReference type="AlphaFoldDB" id="A0A0R1VRG7"/>
<reference evidence="2 3" key="1">
    <citation type="journal article" date="2015" name="Genome Announc.">
        <title>Expanding the biotechnology potential of lactobacilli through comparative genomics of 213 strains and associated genera.</title>
        <authorList>
            <person name="Sun Z."/>
            <person name="Harris H.M."/>
            <person name="McCann A."/>
            <person name="Guo C."/>
            <person name="Argimon S."/>
            <person name="Zhang W."/>
            <person name="Yang X."/>
            <person name="Jeffery I.B."/>
            <person name="Cooney J.C."/>
            <person name="Kagawa T.F."/>
            <person name="Liu W."/>
            <person name="Song Y."/>
            <person name="Salvetti E."/>
            <person name="Wrobel A."/>
            <person name="Rasinkangas P."/>
            <person name="Parkhill J."/>
            <person name="Rea M.C."/>
            <person name="O'Sullivan O."/>
            <person name="Ritari J."/>
            <person name="Douillard F.P."/>
            <person name="Paul Ross R."/>
            <person name="Yang R."/>
            <person name="Briner A.E."/>
            <person name="Felis G.E."/>
            <person name="de Vos W.M."/>
            <person name="Barrangou R."/>
            <person name="Klaenhammer T.R."/>
            <person name="Caufield P.W."/>
            <person name="Cui Y."/>
            <person name="Zhang H."/>
            <person name="O'Toole P.W."/>
        </authorList>
    </citation>
    <scope>NUCLEOTIDE SEQUENCE [LARGE SCALE GENOMIC DNA]</scope>
    <source>
        <strain evidence="2 3">DSM 17758</strain>
    </source>
</reference>
<dbReference type="InterPro" id="IPR038765">
    <property type="entry name" value="Papain-like_cys_pep_sf"/>
</dbReference>
<evidence type="ECO:0000256" key="1">
    <source>
        <dbReference type="SAM" id="Phobius"/>
    </source>
</evidence>
<evidence type="ECO:0000313" key="3">
    <source>
        <dbReference type="Proteomes" id="UP000051315"/>
    </source>
</evidence>
<proteinExistence type="predicted"/>
<dbReference type="OrthoDB" id="1645744at2"/>
<feature type="transmembrane region" description="Helical" evidence="1">
    <location>
        <begin position="60"/>
        <end position="79"/>
    </location>
</feature>
<protein>
    <submittedName>
        <fullName evidence="2">Uncharacterized protein</fullName>
    </submittedName>
</protein>
<dbReference type="SUPFAM" id="SSF54001">
    <property type="entry name" value="Cysteine proteinases"/>
    <property type="match status" value="1"/>
</dbReference>
<dbReference type="PATRIC" id="fig|1423735.3.peg.696"/>
<dbReference type="Proteomes" id="UP000051315">
    <property type="component" value="Unassembled WGS sequence"/>
</dbReference>
<gene>
    <name evidence="2" type="ORF">FC15_GL000664</name>
</gene>
<name>A0A0R1VRG7_9LACO</name>
<keyword evidence="1" id="KW-0812">Transmembrane</keyword>
<dbReference type="RefSeq" id="WP_057825600.1">
    <property type="nucleotide sequence ID" value="NZ_AZFX01000089.1"/>
</dbReference>
<sequence length="356" mass="40250">MNDLISERKLLNVVIWAVLIGVASFATLPIFVMLYLEMALILIVVTWIKDFPRQLKSMMTLAYLLLVIFQISFCVVASFGNHLFVGTAIISRIFSTGLILLPFILERSMFDHNNTEAYLPTFREMATLSFAELKENGESIRQNLQGVGKLRRTLALDGIKAVIADLHRHSSVHYINDGTLTESYFERAKATLTDPYMYLVISHTGSNASDIISLFTKKQYNHTSLSFDEGLQTAISYNGGNNVYPPGLNSEMIEAFHQADDASLLVYRLSATSVQKQAILEHIRHINEVGSAYNIIGLVLKHSLRPNIMFCSQFVYQTLASTGLAYFKKADGMVKPTDFIEQDYYKKLDFCYEIKF</sequence>